<accession>A0A955RM45</accession>
<sequence length="349" mass="39481">KVLGHAYFNELTTISGRMINFSEEDPLVSIEKNILNAISLRKKLFDAKITNAYRLINGEGDLIPGLLIDRYNDKLVIQISTLGIEQMKDMIIDILIENLGEEIDLIFEKSVMSSRNHEGLDKIEKVLWTKHKGAGVQTEILENEVKFIVDVKNGHKTGFYLDQRNMRAYITSLIRGKKLLNCFSYTGGFSVYAALNGAKEVTSVDISEEVINGAVKNFEANGIDAKQHSFVAQDVFEFLEDQKELDYDIVILDPPAFAKKKSDYGAACSGYRRLNTETLKRMKSGSILLTCSCSYHVDTESFLKQVKKAAADANKTLKLIQNHRQAEDHILNPFHPELDYLKGFVFWVE</sequence>
<name>A0A955RM45_9BACT</name>
<dbReference type="InterPro" id="IPR019614">
    <property type="entry name" value="SAM-dep_methyl-trfase"/>
</dbReference>
<proteinExistence type="predicted"/>
<reference evidence="5" key="1">
    <citation type="submission" date="2020-04" db="EMBL/GenBank/DDBJ databases">
        <authorList>
            <person name="Zhang T."/>
        </authorList>
    </citation>
    <scope>NUCLEOTIDE SEQUENCE</scope>
    <source>
        <strain evidence="5">HKST-UBA09</strain>
    </source>
</reference>
<dbReference type="CDD" id="cd11572">
    <property type="entry name" value="RlmI_M_like"/>
    <property type="match status" value="1"/>
</dbReference>
<dbReference type="Proteomes" id="UP000714915">
    <property type="component" value="Unassembled WGS sequence"/>
</dbReference>
<dbReference type="InterPro" id="IPR029063">
    <property type="entry name" value="SAM-dependent_MTases_sf"/>
</dbReference>
<evidence type="ECO:0000256" key="3">
    <source>
        <dbReference type="ARBA" id="ARBA00022691"/>
    </source>
</evidence>
<dbReference type="AlphaFoldDB" id="A0A955RM45"/>
<dbReference type="GO" id="GO:0032259">
    <property type="term" value="P:methylation"/>
    <property type="evidence" value="ECO:0007669"/>
    <property type="project" value="UniProtKB-KW"/>
</dbReference>
<feature type="non-terminal residue" evidence="5">
    <location>
        <position position="1"/>
    </location>
</feature>
<dbReference type="Gene3D" id="3.30.750.80">
    <property type="entry name" value="RNA methyltransferase domain (HRMD) like"/>
    <property type="match status" value="1"/>
</dbReference>
<keyword evidence="3" id="KW-0949">S-adenosyl-L-methionine</keyword>
<evidence type="ECO:0000256" key="1">
    <source>
        <dbReference type="ARBA" id="ARBA00022603"/>
    </source>
</evidence>
<organism evidence="5 6">
    <name type="scientific">Candidatus Dojkabacteria bacterium</name>
    <dbReference type="NCBI Taxonomy" id="2099670"/>
    <lineage>
        <taxon>Bacteria</taxon>
        <taxon>Candidatus Dojkabacteria</taxon>
    </lineage>
</organism>
<dbReference type="GO" id="GO:0008168">
    <property type="term" value="F:methyltransferase activity"/>
    <property type="evidence" value="ECO:0007669"/>
    <property type="project" value="UniProtKB-KW"/>
</dbReference>
<gene>
    <name evidence="5" type="ORF">KC669_03100</name>
</gene>
<feature type="domain" description="S-adenosylmethionine-dependent methyltransferase" evidence="4">
    <location>
        <begin position="139"/>
        <end position="310"/>
    </location>
</feature>
<evidence type="ECO:0000313" key="5">
    <source>
        <dbReference type="EMBL" id="MCA9386997.1"/>
    </source>
</evidence>
<dbReference type="SUPFAM" id="SSF53335">
    <property type="entry name" value="S-adenosyl-L-methionine-dependent methyltransferases"/>
    <property type="match status" value="1"/>
</dbReference>
<reference evidence="5" key="2">
    <citation type="journal article" date="2021" name="Microbiome">
        <title>Successional dynamics and alternative stable states in a saline activated sludge microbial community over 9 years.</title>
        <authorList>
            <person name="Wang Y."/>
            <person name="Ye J."/>
            <person name="Ju F."/>
            <person name="Liu L."/>
            <person name="Boyd J.A."/>
            <person name="Deng Y."/>
            <person name="Parks D.H."/>
            <person name="Jiang X."/>
            <person name="Yin X."/>
            <person name="Woodcroft B.J."/>
            <person name="Tyson G.W."/>
            <person name="Hugenholtz P."/>
            <person name="Polz M.F."/>
            <person name="Zhang T."/>
        </authorList>
    </citation>
    <scope>NUCLEOTIDE SEQUENCE</scope>
    <source>
        <strain evidence="5">HKST-UBA09</strain>
    </source>
</reference>
<dbReference type="Gene3D" id="3.40.50.150">
    <property type="entry name" value="Vaccinia Virus protein VP39"/>
    <property type="match status" value="1"/>
</dbReference>
<evidence type="ECO:0000256" key="2">
    <source>
        <dbReference type="ARBA" id="ARBA00022679"/>
    </source>
</evidence>
<dbReference type="PANTHER" id="PTHR42873">
    <property type="entry name" value="RIBOSOMAL RNA LARGE SUBUNIT METHYLTRANSFERASE"/>
    <property type="match status" value="1"/>
</dbReference>
<dbReference type="CDD" id="cd02440">
    <property type="entry name" value="AdoMet_MTases"/>
    <property type="match status" value="1"/>
</dbReference>
<dbReference type="EMBL" id="JAGQLF010000033">
    <property type="protein sequence ID" value="MCA9386997.1"/>
    <property type="molecule type" value="Genomic_DNA"/>
</dbReference>
<keyword evidence="1 5" id="KW-0489">Methyltransferase</keyword>
<dbReference type="PANTHER" id="PTHR42873:SF1">
    <property type="entry name" value="S-ADENOSYLMETHIONINE-DEPENDENT METHYLTRANSFERASE DOMAIN-CONTAINING PROTEIN"/>
    <property type="match status" value="1"/>
</dbReference>
<evidence type="ECO:0000313" key="6">
    <source>
        <dbReference type="Proteomes" id="UP000714915"/>
    </source>
</evidence>
<evidence type="ECO:0000259" key="4">
    <source>
        <dbReference type="Pfam" id="PF10672"/>
    </source>
</evidence>
<dbReference type="Pfam" id="PF10672">
    <property type="entry name" value="Methyltrans_SAM"/>
    <property type="match status" value="1"/>
</dbReference>
<comment type="caution">
    <text evidence="5">The sequence shown here is derived from an EMBL/GenBank/DDBJ whole genome shotgun (WGS) entry which is preliminary data.</text>
</comment>
<keyword evidence="2" id="KW-0808">Transferase</keyword>
<protein>
    <submittedName>
        <fullName evidence="5">Class I SAM-dependent rRNA methyltransferase</fullName>
    </submittedName>
</protein>